<comment type="similarity">
    <text evidence="2">Belongs to the EamA transporter family.</text>
</comment>
<dbReference type="GO" id="GO:0005886">
    <property type="term" value="C:plasma membrane"/>
    <property type="evidence" value="ECO:0007669"/>
    <property type="project" value="UniProtKB-SubCell"/>
</dbReference>
<feature type="transmembrane region" description="Helical" evidence="7">
    <location>
        <begin position="67"/>
        <end position="86"/>
    </location>
</feature>
<sequence length="303" mass="33758">MRAYALVMVTVFLFAGNYIVGKVAADVVPPLTLTWMRSLTAVILVFLFYRKKIMIVRHQLIKEWRPILGMAVTGIAFFPSLSYLALHYTSTVNASIMESLTPAVTIVIGYLFLKERYGQRQLFGVAISLVGVVYIISKGSLETFLSLGFNSGDLIMMGAVLCWATYSTLVNRHGYRIPLFGSLFAILLLGNIIVMFGAFLFEWSQGRFVSEWSASIVFSILYTGVFPSFLALLSWNMAVAEIGPAKATVFMNFMPFATAILSLLFLQEKITLPQIIGGAIVLTGIYFTTKVKRKRKIPGYESR</sequence>
<evidence type="ECO:0000313" key="10">
    <source>
        <dbReference type="Proteomes" id="UP000187608"/>
    </source>
</evidence>
<evidence type="ECO:0000256" key="2">
    <source>
        <dbReference type="ARBA" id="ARBA00007362"/>
    </source>
</evidence>
<evidence type="ECO:0000256" key="4">
    <source>
        <dbReference type="ARBA" id="ARBA00022692"/>
    </source>
</evidence>
<keyword evidence="3" id="KW-1003">Cell membrane</keyword>
<dbReference type="OrthoDB" id="9805239at2"/>
<dbReference type="InterPro" id="IPR000620">
    <property type="entry name" value="EamA_dom"/>
</dbReference>
<dbReference type="Gene3D" id="1.10.3730.20">
    <property type="match status" value="1"/>
</dbReference>
<feature type="transmembrane region" description="Helical" evidence="7">
    <location>
        <begin position="247"/>
        <end position="266"/>
    </location>
</feature>
<keyword evidence="4 7" id="KW-0812">Transmembrane</keyword>
<evidence type="ECO:0000256" key="3">
    <source>
        <dbReference type="ARBA" id="ARBA00022475"/>
    </source>
</evidence>
<evidence type="ECO:0000256" key="6">
    <source>
        <dbReference type="ARBA" id="ARBA00023136"/>
    </source>
</evidence>
<name>A0A1N7JX23_9BACI</name>
<keyword evidence="10" id="KW-1185">Reference proteome</keyword>
<dbReference type="InterPro" id="IPR037185">
    <property type="entry name" value="EmrE-like"/>
</dbReference>
<feature type="transmembrane region" description="Helical" evidence="7">
    <location>
        <begin position="35"/>
        <end position="55"/>
    </location>
</feature>
<accession>A0A1N7JX23</accession>
<dbReference type="AlphaFoldDB" id="A0A1N7JX23"/>
<gene>
    <name evidence="9" type="ORF">SAMN05421687_10812</name>
</gene>
<dbReference type="Proteomes" id="UP000187608">
    <property type="component" value="Unassembled WGS sequence"/>
</dbReference>
<dbReference type="Pfam" id="PF00892">
    <property type="entry name" value="EamA"/>
    <property type="match status" value="2"/>
</dbReference>
<dbReference type="PANTHER" id="PTHR32322:SF18">
    <property type="entry name" value="S-ADENOSYLMETHIONINE_S-ADENOSYLHOMOCYSTEINE TRANSPORTER"/>
    <property type="match status" value="1"/>
</dbReference>
<evidence type="ECO:0000256" key="7">
    <source>
        <dbReference type="SAM" id="Phobius"/>
    </source>
</evidence>
<dbReference type="RefSeq" id="WP_076559622.1">
    <property type="nucleotide sequence ID" value="NZ_FTOC01000008.1"/>
</dbReference>
<comment type="subcellular location">
    <subcellularLocation>
        <location evidence="1">Cell membrane</location>
        <topology evidence="1">Multi-pass membrane protein</topology>
    </subcellularLocation>
</comment>
<dbReference type="STRING" id="570947.SAMN05421687_10812"/>
<feature type="domain" description="EamA" evidence="8">
    <location>
        <begin position="151"/>
        <end position="288"/>
    </location>
</feature>
<dbReference type="SUPFAM" id="SSF103481">
    <property type="entry name" value="Multidrug resistance efflux transporter EmrE"/>
    <property type="match status" value="2"/>
</dbReference>
<feature type="transmembrane region" description="Helical" evidence="7">
    <location>
        <begin position="272"/>
        <end position="289"/>
    </location>
</feature>
<evidence type="ECO:0000256" key="1">
    <source>
        <dbReference type="ARBA" id="ARBA00004651"/>
    </source>
</evidence>
<reference evidence="10" key="1">
    <citation type="submission" date="2017-01" db="EMBL/GenBank/DDBJ databases">
        <authorList>
            <person name="Varghese N."/>
            <person name="Submissions S."/>
        </authorList>
    </citation>
    <scope>NUCLEOTIDE SEQUENCE [LARGE SCALE GENOMIC DNA]</scope>
    <source>
        <strain evidence="10">DSM 23127</strain>
    </source>
</reference>
<evidence type="ECO:0000256" key="5">
    <source>
        <dbReference type="ARBA" id="ARBA00022989"/>
    </source>
</evidence>
<feature type="transmembrane region" description="Helical" evidence="7">
    <location>
        <begin position="120"/>
        <end position="137"/>
    </location>
</feature>
<feature type="transmembrane region" description="Helical" evidence="7">
    <location>
        <begin position="92"/>
        <end position="113"/>
    </location>
</feature>
<dbReference type="InterPro" id="IPR050638">
    <property type="entry name" value="AA-Vitamin_Transporters"/>
</dbReference>
<proteinExistence type="inferred from homology"/>
<keyword evidence="5 7" id="KW-1133">Transmembrane helix</keyword>
<dbReference type="EMBL" id="FTOC01000008">
    <property type="protein sequence ID" value="SIS53831.1"/>
    <property type="molecule type" value="Genomic_DNA"/>
</dbReference>
<feature type="transmembrane region" description="Helical" evidence="7">
    <location>
        <begin position="212"/>
        <end position="235"/>
    </location>
</feature>
<feature type="transmembrane region" description="Helical" evidence="7">
    <location>
        <begin position="178"/>
        <end position="200"/>
    </location>
</feature>
<feature type="transmembrane region" description="Helical" evidence="7">
    <location>
        <begin position="143"/>
        <end position="166"/>
    </location>
</feature>
<dbReference type="PANTHER" id="PTHR32322">
    <property type="entry name" value="INNER MEMBRANE TRANSPORTER"/>
    <property type="match status" value="1"/>
</dbReference>
<protein>
    <submittedName>
        <fullName evidence="9">Permease of the drug/metabolite transporter (DMT) superfamily</fullName>
    </submittedName>
</protein>
<keyword evidence="6 7" id="KW-0472">Membrane</keyword>
<feature type="domain" description="EamA" evidence="8">
    <location>
        <begin position="2"/>
        <end position="136"/>
    </location>
</feature>
<organism evidence="9 10">
    <name type="scientific">Salimicrobium flavidum</name>
    <dbReference type="NCBI Taxonomy" id="570947"/>
    <lineage>
        <taxon>Bacteria</taxon>
        <taxon>Bacillati</taxon>
        <taxon>Bacillota</taxon>
        <taxon>Bacilli</taxon>
        <taxon>Bacillales</taxon>
        <taxon>Bacillaceae</taxon>
        <taxon>Salimicrobium</taxon>
    </lineage>
</organism>
<evidence type="ECO:0000313" key="9">
    <source>
        <dbReference type="EMBL" id="SIS53831.1"/>
    </source>
</evidence>
<evidence type="ECO:0000259" key="8">
    <source>
        <dbReference type="Pfam" id="PF00892"/>
    </source>
</evidence>